<accession>A0A8H5EYJ6</accession>
<dbReference type="InterPro" id="IPR038765">
    <property type="entry name" value="Papain-like_cys_pep_sf"/>
</dbReference>
<dbReference type="Proteomes" id="UP000567179">
    <property type="component" value="Unassembled WGS sequence"/>
</dbReference>
<dbReference type="PANTHER" id="PTHR21646:SF95">
    <property type="entry name" value="UBIQUITIN CARBOXYL-TERMINAL HYDROLASE 4-RELATED"/>
    <property type="match status" value="1"/>
</dbReference>
<keyword evidence="7" id="KW-0788">Thiol protease</keyword>
<dbReference type="InterPro" id="IPR028889">
    <property type="entry name" value="USP"/>
</dbReference>
<dbReference type="PROSITE" id="PS00972">
    <property type="entry name" value="USP_1"/>
    <property type="match status" value="1"/>
</dbReference>
<keyword evidence="6" id="KW-0378">Hydrolase</keyword>
<dbReference type="InterPro" id="IPR036873">
    <property type="entry name" value="Rhodanese-like_dom_sf"/>
</dbReference>
<dbReference type="Pfam" id="PF00581">
    <property type="entry name" value="Rhodanese"/>
    <property type="match status" value="1"/>
</dbReference>
<gene>
    <name evidence="11" type="ORF">D9619_006718</name>
</gene>
<dbReference type="EMBL" id="JAACJJ010000042">
    <property type="protein sequence ID" value="KAF5316768.1"/>
    <property type="molecule type" value="Genomic_DNA"/>
</dbReference>
<keyword evidence="4" id="KW-0645">Protease</keyword>
<comment type="similarity">
    <text evidence="2">Belongs to the peptidase C19 family.</text>
</comment>
<feature type="region of interest" description="Disordered" evidence="8">
    <location>
        <begin position="729"/>
        <end position="751"/>
    </location>
</feature>
<evidence type="ECO:0000259" key="9">
    <source>
        <dbReference type="PROSITE" id="PS50206"/>
    </source>
</evidence>
<dbReference type="Gene3D" id="3.40.250.10">
    <property type="entry name" value="Rhodanese-like domain"/>
    <property type="match status" value="1"/>
</dbReference>
<dbReference type="SUPFAM" id="SSF54001">
    <property type="entry name" value="Cysteine proteinases"/>
    <property type="match status" value="1"/>
</dbReference>
<comment type="caution">
    <text evidence="11">The sequence shown here is derived from an EMBL/GenBank/DDBJ whole genome shotgun (WGS) entry which is preliminary data.</text>
</comment>
<dbReference type="InterPro" id="IPR050185">
    <property type="entry name" value="Ub_carboxyl-term_hydrolase"/>
</dbReference>
<sequence>MPGVPSSGNGISSEHYVTLLVATSGLPVADIKAKARDGVNKEARGASAITLIKTARSQLLSAKTYESKGDLQNAFSSYIKTAQLLKMAMESPEYQQESKGPSGGGVVRRELHVLLKEEANDLTSRSSAVEEKLKAIEKARESKDTPSGGSIADRLRALQDSGLSLGQTKIRDAPGHQANLPTPPISPRTFPNTPQFNPSPPAPPIGPSNSTSARPGHAFVAPSTLGPSPPSSTPSSSPPNKKQSDAYDFSGFNQAFPSIDELDENPGFILPSVPTGIGSSSKPSTNGQHNIDPSPPLQSIHNFSVPIERPSSTPIPPTNNGFPSRPPSPNRQHQPLKSSGLTNGMSPKVPIPVTNIAYPKDLRAYIHAHNVLIIDVRNRVDFDREHIKGNAIVCIEPSVLMREGVTSDALENSMVIGPRQEASLFGNRDKFDLVAVYDHSSTTFGSEKSPLNVVVRLIYEQAFRKMLKRSPIMLVGGFEAWKRDIGDAEIVRGHSPIDMHKPVPSRTPSNALLSNGNGHISMNPYTNGTSHTPDAQPSHELWTPTQSRMDTGYSNSSTGDHRPGMSLDQSAHSRLPNDSTYINGSMSTQNGPLTRRPAILRPTSNSISYTRSMNDTITSPVLTSQTLSFASNTPPISYPQFPRHITPTYSGPTSSGPTSSGSTTSFMIPTTNGQFSAPPTQYDIASPPQASINPSHLSRRRSDFVDQSQEALSTSGFDANARPAAIDYPQLTSPPPIIRPPPAAASTLERQDNRPRVQQIAPPFSPPANQMGAPRPPRIQSDIAIKYWTDFQIGTSGLKNLGNTCYMNAPIQCLSATVPFATFFTDGRWKHAINYTNTLGSKGKLAGAFAKLLHEMWGGDFPYLTPIEFRKSIVQLKSQYQGSDQHDSQEFLSFLMDGIHEDLNRIISKPAFTRTPQEEEELERLPPQIASEREWNSWRSRNDSLVVDFFQGQFRNRLECLTCHKTSTTYNVFSILSLPVPTSRGGKVAIERCLDALLNEEVLEKDDAWDCPQCKAKRRASKKLSLARLPPVLMIHLKRFQANGRFSDKIDTFVDFPMRGLDLTNYMPPPLPPGADKSQLNGGLPQSPDDPRTQLPPYRYDLYGVTNHYGYLSSGHYTAFIASRGGWMYCDDSSVKTVDAKSVVGQKAYVLFYKRVQS</sequence>
<dbReference type="SUPFAM" id="SSF52821">
    <property type="entry name" value="Rhodanese/Cell cycle control phosphatase"/>
    <property type="match status" value="1"/>
</dbReference>
<dbReference type="AlphaFoldDB" id="A0A8H5EYJ6"/>
<evidence type="ECO:0000256" key="5">
    <source>
        <dbReference type="ARBA" id="ARBA00022786"/>
    </source>
</evidence>
<evidence type="ECO:0000256" key="2">
    <source>
        <dbReference type="ARBA" id="ARBA00009085"/>
    </source>
</evidence>
<dbReference type="InterPro" id="IPR001394">
    <property type="entry name" value="Peptidase_C19_UCH"/>
</dbReference>
<evidence type="ECO:0000256" key="6">
    <source>
        <dbReference type="ARBA" id="ARBA00022801"/>
    </source>
</evidence>
<evidence type="ECO:0000256" key="1">
    <source>
        <dbReference type="ARBA" id="ARBA00000707"/>
    </source>
</evidence>
<feature type="compositionally biased region" description="Polar residues" evidence="8">
    <location>
        <begin position="523"/>
        <end position="535"/>
    </location>
</feature>
<feature type="region of interest" description="Disordered" evidence="8">
    <location>
        <begin position="523"/>
        <end position="598"/>
    </location>
</feature>
<organism evidence="11 12">
    <name type="scientific">Psilocybe cf. subviscida</name>
    <dbReference type="NCBI Taxonomy" id="2480587"/>
    <lineage>
        <taxon>Eukaryota</taxon>
        <taxon>Fungi</taxon>
        <taxon>Dikarya</taxon>
        <taxon>Basidiomycota</taxon>
        <taxon>Agaricomycotina</taxon>
        <taxon>Agaricomycetes</taxon>
        <taxon>Agaricomycetidae</taxon>
        <taxon>Agaricales</taxon>
        <taxon>Agaricineae</taxon>
        <taxon>Strophariaceae</taxon>
        <taxon>Psilocybe</taxon>
    </lineage>
</organism>
<dbReference type="Pfam" id="PF00443">
    <property type="entry name" value="UCH"/>
    <property type="match status" value="1"/>
</dbReference>
<evidence type="ECO:0000313" key="12">
    <source>
        <dbReference type="Proteomes" id="UP000567179"/>
    </source>
</evidence>
<dbReference type="CDD" id="cd00158">
    <property type="entry name" value="RHOD"/>
    <property type="match status" value="1"/>
</dbReference>
<evidence type="ECO:0000256" key="4">
    <source>
        <dbReference type="ARBA" id="ARBA00022670"/>
    </source>
</evidence>
<feature type="compositionally biased region" description="Pro residues" evidence="8">
    <location>
        <begin position="197"/>
        <end position="206"/>
    </location>
</feature>
<dbReference type="EC" id="3.4.19.12" evidence="3"/>
<keyword evidence="5" id="KW-0833">Ubl conjugation pathway</keyword>
<dbReference type="PROSITE" id="PS00973">
    <property type="entry name" value="USP_2"/>
    <property type="match status" value="1"/>
</dbReference>
<dbReference type="CDD" id="cd02674">
    <property type="entry name" value="Peptidase_C19R"/>
    <property type="match status" value="1"/>
</dbReference>
<dbReference type="GO" id="GO:0006508">
    <property type="term" value="P:proteolysis"/>
    <property type="evidence" value="ECO:0007669"/>
    <property type="project" value="UniProtKB-KW"/>
</dbReference>
<feature type="compositionally biased region" description="Polar residues" evidence="8">
    <location>
        <begin position="277"/>
        <end position="302"/>
    </location>
</feature>
<evidence type="ECO:0000256" key="3">
    <source>
        <dbReference type="ARBA" id="ARBA00012759"/>
    </source>
</evidence>
<name>A0A8H5EYJ6_9AGAR</name>
<keyword evidence="12" id="KW-1185">Reference proteome</keyword>
<dbReference type="PROSITE" id="PS50206">
    <property type="entry name" value="RHODANESE_3"/>
    <property type="match status" value="1"/>
</dbReference>
<feature type="compositionally biased region" description="Pro residues" evidence="8">
    <location>
        <begin position="732"/>
        <end position="743"/>
    </location>
</feature>
<dbReference type="PROSITE" id="PS50235">
    <property type="entry name" value="USP_3"/>
    <property type="match status" value="1"/>
</dbReference>
<dbReference type="GO" id="GO:0016579">
    <property type="term" value="P:protein deubiquitination"/>
    <property type="evidence" value="ECO:0007669"/>
    <property type="project" value="InterPro"/>
</dbReference>
<dbReference type="PANTHER" id="PTHR21646">
    <property type="entry name" value="UBIQUITIN CARBOXYL-TERMINAL HYDROLASE"/>
    <property type="match status" value="1"/>
</dbReference>
<feature type="compositionally biased region" description="Polar residues" evidence="8">
    <location>
        <begin position="567"/>
        <end position="592"/>
    </location>
</feature>
<protein>
    <recommendedName>
        <fullName evidence="3">ubiquitinyl hydrolase 1</fullName>
        <ecNumber evidence="3">3.4.19.12</ecNumber>
    </recommendedName>
</protein>
<dbReference type="GO" id="GO:0004843">
    <property type="term" value="F:cysteine-type deubiquitinase activity"/>
    <property type="evidence" value="ECO:0007669"/>
    <property type="project" value="UniProtKB-EC"/>
</dbReference>
<feature type="region of interest" description="Disordered" evidence="8">
    <location>
        <begin position="1067"/>
        <end position="1095"/>
    </location>
</feature>
<feature type="domain" description="USP" evidence="10">
    <location>
        <begin position="796"/>
        <end position="1156"/>
    </location>
</feature>
<evidence type="ECO:0000256" key="8">
    <source>
        <dbReference type="SAM" id="MobiDB-lite"/>
    </source>
</evidence>
<dbReference type="InterPro" id="IPR018200">
    <property type="entry name" value="USP_CS"/>
</dbReference>
<feature type="domain" description="Rhodanese" evidence="9">
    <location>
        <begin position="367"/>
        <end position="490"/>
    </location>
</feature>
<evidence type="ECO:0000313" key="11">
    <source>
        <dbReference type="EMBL" id="KAF5316768.1"/>
    </source>
</evidence>
<comment type="catalytic activity">
    <reaction evidence="1">
        <text>Thiol-dependent hydrolysis of ester, thioester, amide, peptide and isopeptide bonds formed by the C-terminal Gly of ubiquitin (a 76-residue protein attached to proteins as an intracellular targeting signal).</text>
        <dbReference type="EC" id="3.4.19.12"/>
    </reaction>
</comment>
<feature type="compositionally biased region" description="Polar residues" evidence="8">
    <location>
        <begin position="330"/>
        <end position="345"/>
    </location>
</feature>
<dbReference type="Gene3D" id="3.90.70.10">
    <property type="entry name" value="Cysteine proteinases"/>
    <property type="match status" value="1"/>
</dbReference>
<proteinExistence type="inferred from homology"/>
<dbReference type="InterPro" id="IPR001763">
    <property type="entry name" value="Rhodanese-like_dom"/>
</dbReference>
<feature type="compositionally biased region" description="Polar residues" evidence="8">
    <location>
        <begin position="543"/>
        <end position="558"/>
    </location>
</feature>
<evidence type="ECO:0000256" key="7">
    <source>
        <dbReference type="ARBA" id="ARBA00022807"/>
    </source>
</evidence>
<dbReference type="OrthoDB" id="292964at2759"/>
<dbReference type="SMART" id="SM00450">
    <property type="entry name" value="RHOD"/>
    <property type="match status" value="1"/>
</dbReference>
<feature type="region of interest" description="Disordered" evidence="8">
    <location>
        <begin position="167"/>
        <end position="348"/>
    </location>
</feature>
<reference evidence="11 12" key="1">
    <citation type="journal article" date="2020" name="ISME J.">
        <title>Uncovering the hidden diversity of litter-decomposition mechanisms in mushroom-forming fungi.</title>
        <authorList>
            <person name="Floudas D."/>
            <person name="Bentzer J."/>
            <person name="Ahren D."/>
            <person name="Johansson T."/>
            <person name="Persson P."/>
            <person name="Tunlid A."/>
        </authorList>
    </citation>
    <scope>NUCLEOTIDE SEQUENCE [LARGE SCALE GENOMIC DNA]</scope>
    <source>
        <strain evidence="11 12">CBS 101986</strain>
    </source>
</reference>
<evidence type="ECO:0000259" key="10">
    <source>
        <dbReference type="PROSITE" id="PS50235"/>
    </source>
</evidence>